<protein>
    <submittedName>
        <fullName evidence="1">Uncharacterized protein</fullName>
    </submittedName>
</protein>
<organism evidence="1 2">
    <name type="scientific">Hypoxylon rubiginosum</name>
    <dbReference type="NCBI Taxonomy" id="110542"/>
    <lineage>
        <taxon>Eukaryota</taxon>
        <taxon>Fungi</taxon>
        <taxon>Dikarya</taxon>
        <taxon>Ascomycota</taxon>
        <taxon>Pezizomycotina</taxon>
        <taxon>Sordariomycetes</taxon>
        <taxon>Xylariomycetidae</taxon>
        <taxon>Xylariales</taxon>
        <taxon>Hypoxylaceae</taxon>
        <taxon>Hypoxylon</taxon>
    </lineage>
</organism>
<sequence>MDYTKDQHNKPHQTISPALPLLSAAFKSVFIAGGSAGISKAAALAFLEAGSTSVALTGRREDVLASAAAELKAKFPGARVLTFAVDIADAEAMDAAFASARAEFGGRPLDVVVVDSTYYVPPPRPLLDVGLEQWWRAFEVNARGATILARCVAKHAAADAAVLHLSTSGSSAGLVTIEADFPKSKFVFAAWDVDELRARKDEIA</sequence>
<proteinExistence type="predicted"/>
<dbReference type="Proteomes" id="UP001497700">
    <property type="component" value="Unassembled WGS sequence"/>
</dbReference>
<gene>
    <name evidence="1" type="ORF">F4820DRAFT_445703</name>
</gene>
<evidence type="ECO:0000313" key="2">
    <source>
        <dbReference type="Proteomes" id="UP001497700"/>
    </source>
</evidence>
<comment type="caution">
    <text evidence="1">The sequence shown here is derived from an EMBL/GenBank/DDBJ whole genome shotgun (WGS) entry which is preliminary data.</text>
</comment>
<evidence type="ECO:0000313" key="1">
    <source>
        <dbReference type="EMBL" id="KAI4867885.1"/>
    </source>
</evidence>
<accession>A0ACB9Z9P7</accession>
<dbReference type="EMBL" id="MU393443">
    <property type="protein sequence ID" value="KAI4867885.1"/>
    <property type="molecule type" value="Genomic_DNA"/>
</dbReference>
<name>A0ACB9Z9P7_9PEZI</name>
<reference evidence="1 2" key="1">
    <citation type="journal article" date="2022" name="New Phytol.">
        <title>Ecological generalism drives hyperdiversity of secondary metabolite gene clusters in xylarialean endophytes.</title>
        <authorList>
            <person name="Franco M.E.E."/>
            <person name="Wisecaver J.H."/>
            <person name="Arnold A.E."/>
            <person name="Ju Y.M."/>
            <person name="Slot J.C."/>
            <person name="Ahrendt S."/>
            <person name="Moore L.P."/>
            <person name="Eastman K.E."/>
            <person name="Scott K."/>
            <person name="Konkel Z."/>
            <person name="Mondo S.J."/>
            <person name="Kuo A."/>
            <person name="Hayes R.D."/>
            <person name="Haridas S."/>
            <person name="Andreopoulos B."/>
            <person name="Riley R."/>
            <person name="LaButti K."/>
            <person name="Pangilinan J."/>
            <person name="Lipzen A."/>
            <person name="Amirebrahimi M."/>
            <person name="Yan J."/>
            <person name="Adam C."/>
            <person name="Keymanesh K."/>
            <person name="Ng V."/>
            <person name="Louie K."/>
            <person name="Northen T."/>
            <person name="Drula E."/>
            <person name="Henrissat B."/>
            <person name="Hsieh H.M."/>
            <person name="Youens-Clark K."/>
            <person name="Lutzoni F."/>
            <person name="Miadlikowska J."/>
            <person name="Eastwood D.C."/>
            <person name="Hamelin R.C."/>
            <person name="Grigoriev I.V."/>
            <person name="U'Ren J.M."/>
        </authorList>
    </citation>
    <scope>NUCLEOTIDE SEQUENCE [LARGE SCALE GENOMIC DNA]</scope>
    <source>
        <strain evidence="1 2">CBS 119005</strain>
    </source>
</reference>
<keyword evidence="2" id="KW-1185">Reference proteome</keyword>